<dbReference type="AlphaFoldDB" id="A0A0E3B735"/>
<dbReference type="InterPro" id="IPR035948">
    <property type="entry name" value="YwqG-like_sf"/>
</dbReference>
<dbReference type="InterPro" id="IPR015315">
    <property type="entry name" value="DUF1963"/>
</dbReference>
<evidence type="ECO:0000313" key="1">
    <source>
        <dbReference type="EMBL" id="KGG82197.1"/>
    </source>
</evidence>
<evidence type="ECO:0000313" key="2">
    <source>
        <dbReference type="Proteomes" id="UP000029567"/>
    </source>
</evidence>
<comment type="caution">
    <text evidence="1">The sequence shown here is derived from an EMBL/GenBank/DDBJ whole genome shotgun (WGS) entry which is preliminary data.</text>
</comment>
<dbReference type="PANTHER" id="PTHR36436:SF6">
    <property type="entry name" value="SLL5081 PROTEIN"/>
    <property type="match status" value="1"/>
</dbReference>
<protein>
    <recommendedName>
        <fullName evidence="3">DUF1963 domain-containing protein</fullName>
    </recommendedName>
</protein>
<organism evidence="1 2">
    <name type="scientific">Comamonas thiooxydans</name>
    <dbReference type="NCBI Taxonomy" id="363952"/>
    <lineage>
        <taxon>Bacteria</taxon>
        <taxon>Pseudomonadati</taxon>
        <taxon>Pseudomonadota</taxon>
        <taxon>Betaproteobacteria</taxon>
        <taxon>Burkholderiales</taxon>
        <taxon>Comamonadaceae</taxon>
        <taxon>Comamonas</taxon>
    </lineage>
</organism>
<dbReference type="Pfam" id="PF09234">
    <property type="entry name" value="DUF1963"/>
    <property type="match status" value="1"/>
</dbReference>
<name>A0A0E3B735_9BURK</name>
<dbReference type="Gene3D" id="2.30.320.10">
    <property type="entry name" value="YwqG-like"/>
    <property type="match status" value="1"/>
</dbReference>
<dbReference type="EMBL" id="AWTN01000159">
    <property type="protein sequence ID" value="KGG82197.1"/>
    <property type="molecule type" value="Genomic_DNA"/>
</dbReference>
<dbReference type="Proteomes" id="UP000029567">
    <property type="component" value="Unassembled WGS sequence"/>
</dbReference>
<sequence length="293" mass="33196">MPPLGWPGTDVLLHLADGLWQGPAAVWVRMTGKLTAPSFMDFTTLEKHLDASPLLKAHKPYFLNLAQPAVAIRLGPTMGEPLQSRFGGQPMVPAGFVWPEHPDGHYLFVGQINFAELPGGPGRPAELPASGLLSLFHGFDEDDAIFWRDQDYLKAFYWPDTSGMHEIQAPHQWVTGSRALQFENGIDLPRHEELRKDWPVEFDELQDWLHGLEESGDLPRDYLLGRPSWDSLGYDPTPDAEEYPGSSHWRSLLTLQSHEEFHWCWQDGARLMAFIENARLHARDFSHLQVDCG</sequence>
<evidence type="ECO:0008006" key="3">
    <source>
        <dbReference type="Google" id="ProtNLM"/>
    </source>
</evidence>
<accession>A0A0E3B735</accession>
<reference evidence="1 2" key="1">
    <citation type="submission" date="2013-09" db="EMBL/GenBank/DDBJ databases">
        <title>High correlation between genotypes and phenotypes of environmental bacteria Comamonas testosteroni strains.</title>
        <authorList>
            <person name="Liu L."/>
            <person name="Zhu W."/>
            <person name="Xia X."/>
            <person name="Xu B."/>
            <person name="Luo M."/>
            <person name="Wang G."/>
        </authorList>
    </citation>
    <scope>NUCLEOTIDE SEQUENCE [LARGE SCALE GENOMIC DNA]</scope>
    <source>
        <strain evidence="1 2">JL14</strain>
    </source>
</reference>
<dbReference type="SUPFAM" id="SSF103032">
    <property type="entry name" value="Hypothetical protein YwqG"/>
    <property type="match status" value="1"/>
</dbReference>
<gene>
    <name evidence="1" type="ORF">P245_27130</name>
</gene>
<proteinExistence type="predicted"/>
<dbReference type="PANTHER" id="PTHR36436">
    <property type="entry name" value="SLL5081 PROTEIN"/>
    <property type="match status" value="1"/>
</dbReference>